<sequence length="607" mass="68286">MMNDAVCICRVIHSSISFFQLYQGACWKVFFPCLLIMVREKDVCWEYAEKLEGNKVKCKFCLKVLNGGISRLKHHLSRLPSKGVHPCGKVRDDVTDKVRAIIAMKEEGKEASSARKLRLAEARSPGSVSASKALMSMEATSPLTKLFTPTPPALPQPSFDRENAERSIALFFFENKLDLSLARSSSYQLMMDAVAKCGQGFRGPSSDTLKTTWLQRVKSEVTQQSRDIEKEWATTGCTIIADTWPDNKSRGIINFLVSSPSGTFFHKSVDASACFNAKNLPEYSSSHYANKAQSITCIDIVEDNDFWRAVEEITAVSEPLLKLLSDVVGGKPAVGSIYDSMTRVMESIRTYYIMDENKCKAFLDIVDRRWHNQLHSRLHSAAAFLNPSIQYNQDIKYLGMIKEDFLNVLEKLLPIPELRQDMTGQIVAFQKAQGMFGCSLARESRNTTAPGIWWEQYGDSAPGLQRVAVRILSQVCSSPTLERNWSAFQQTHSEKRNKLDKETLNDLLYVNFNLKLAARAKAKPTDIDAIITDDIDMTSEWVEEFENSNTSPTPWRDQFSSALDGGVGKPCRAMDVVAEPSIDEMLLPQAKLQRSERKAPKAYDKMR</sequence>
<accession>A0ACC2K5L2</accession>
<organism evidence="1 2">
    <name type="scientific">Persea americana</name>
    <name type="common">Avocado</name>
    <dbReference type="NCBI Taxonomy" id="3435"/>
    <lineage>
        <taxon>Eukaryota</taxon>
        <taxon>Viridiplantae</taxon>
        <taxon>Streptophyta</taxon>
        <taxon>Embryophyta</taxon>
        <taxon>Tracheophyta</taxon>
        <taxon>Spermatophyta</taxon>
        <taxon>Magnoliopsida</taxon>
        <taxon>Magnoliidae</taxon>
        <taxon>Laurales</taxon>
        <taxon>Lauraceae</taxon>
        <taxon>Persea</taxon>
    </lineage>
</organism>
<comment type="caution">
    <text evidence="1">The sequence shown here is derived from an EMBL/GenBank/DDBJ whole genome shotgun (WGS) entry which is preliminary data.</text>
</comment>
<evidence type="ECO:0000313" key="1">
    <source>
        <dbReference type="EMBL" id="KAJ8616259.1"/>
    </source>
</evidence>
<dbReference type="EMBL" id="CM056820">
    <property type="protein sequence ID" value="KAJ8616259.1"/>
    <property type="molecule type" value="Genomic_DNA"/>
</dbReference>
<dbReference type="Proteomes" id="UP001234297">
    <property type="component" value="Chromosome 12"/>
</dbReference>
<gene>
    <name evidence="1" type="ORF">MRB53_035631</name>
</gene>
<reference evidence="1 2" key="1">
    <citation type="journal article" date="2022" name="Hortic Res">
        <title>A haplotype resolved chromosomal level avocado genome allows analysis of novel avocado genes.</title>
        <authorList>
            <person name="Nath O."/>
            <person name="Fletcher S.J."/>
            <person name="Hayward A."/>
            <person name="Shaw L.M."/>
            <person name="Masouleh A.K."/>
            <person name="Furtado A."/>
            <person name="Henry R.J."/>
            <person name="Mitter N."/>
        </authorList>
    </citation>
    <scope>NUCLEOTIDE SEQUENCE [LARGE SCALE GENOMIC DNA]</scope>
    <source>
        <strain evidence="2">cv. Hass</strain>
    </source>
</reference>
<keyword evidence="2" id="KW-1185">Reference proteome</keyword>
<evidence type="ECO:0000313" key="2">
    <source>
        <dbReference type="Proteomes" id="UP001234297"/>
    </source>
</evidence>
<proteinExistence type="predicted"/>
<protein>
    <submittedName>
        <fullName evidence="1">Uncharacterized protein</fullName>
    </submittedName>
</protein>
<name>A0ACC2K5L2_PERAE</name>